<reference evidence="2 3" key="1">
    <citation type="submission" date="2021-07" db="EMBL/GenBank/DDBJ databases">
        <title>Paenibacillus radiodurans sp. nov., isolated from the southeastern edge of Tengger Desert.</title>
        <authorList>
            <person name="Zhang G."/>
        </authorList>
    </citation>
    <scope>NUCLEOTIDE SEQUENCE [LARGE SCALE GENOMIC DNA]</scope>
    <source>
        <strain evidence="2 3">CCM 7311</strain>
    </source>
</reference>
<keyword evidence="3" id="KW-1185">Reference proteome</keyword>
<feature type="domain" description="RCK C-terminal" evidence="1">
    <location>
        <begin position="75"/>
        <end position="159"/>
    </location>
</feature>
<protein>
    <submittedName>
        <fullName evidence="2">Cation:proton antiporter regulatory subunit</fullName>
    </submittedName>
</protein>
<dbReference type="Proteomes" id="UP001519887">
    <property type="component" value="Unassembled WGS sequence"/>
</dbReference>
<evidence type="ECO:0000313" key="2">
    <source>
        <dbReference type="EMBL" id="MBW7456121.1"/>
    </source>
</evidence>
<organism evidence="2 3">
    <name type="scientific">Paenibacillus sepulcri</name>
    <dbReference type="NCBI Taxonomy" id="359917"/>
    <lineage>
        <taxon>Bacteria</taxon>
        <taxon>Bacillati</taxon>
        <taxon>Bacillota</taxon>
        <taxon>Bacilli</taxon>
        <taxon>Bacillales</taxon>
        <taxon>Paenibacillaceae</taxon>
        <taxon>Paenibacillus</taxon>
    </lineage>
</organism>
<dbReference type="InterPro" id="IPR026278">
    <property type="entry name" value="KhtT"/>
</dbReference>
<sequence length="163" mass="17816">MKIKMSDLPGIGKRISMTTANDDQVVLIVHHTGLRELYFFDEDEEECRTGFSLTADETRELGAQLLGATYQPVDIDQMRMFKNKIMIEWVEVGPNSALAGKPIRESKIRTKTGASITGVVRGDEVVAVPDADFVIQAGDTLMMLGSNEQIAKLAQVCKGLGGL</sequence>
<dbReference type="EMBL" id="JAHZIK010000503">
    <property type="protein sequence ID" value="MBW7456121.1"/>
    <property type="molecule type" value="Genomic_DNA"/>
</dbReference>
<proteinExistence type="predicted"/>
<dbReference type="InterPro" id="IPR006037">
    <property type="entry name" value="RCK_C"/>
</dbReference>
<dbReference type="PANTHER" id="PTHR30445:SF8">
    <property type="entry name" value="K(+)_H(+) ANTIPORTER SUBUNIT KHTT"/>
    <property type="match status" value="1"/>
</dbReference>
<dbReference type="InterPro" id="IPR050144">
    <property type="entry name" value="AAE_transporter"/>
</dbReference>
<dbReference type="SUPFAM" id="SSF116726">
    <property type="entry name" value="TrkA C-terminal domain-like"/>
    <property type="match status" value="1"/>
</dbReference>
<dbReference type="PANTHER" id="PTHR30445">
    <property type="entry name" value="K(+)_H(+) ANTIPORTER SUBUNIT KHTT"/>
    <property type="match status" value="1"/>
</dbReference>
<accession>A0ABS7C5Y0</accession>
<dbReference type="Gene3D" id="3.30.70.1450">
    <property type="entry name" value="Regulator of K+ conductance, C-terminal domain"/>
    <property type="match status" value="1"/>
</dbReference>
<dbReference type="RefSeq" id="WP_210037341.1">
    <property type="nucleotide sequence ID" value="NZ_JBHLVU010000004.1"/>
</dbReference>
<name>A0ABS7C5Y0_9BACL</name>
<gene>
    <name evidence="2" type="ORF">K0U00_19000</name>
</gene>
<evidence type="ECO:0000259" key="1">
    <source>
        <dbReference type="PROSITE" id="PS51202"/>
    </source>
</evidence>
<dbReference type="Pfam" id="PF02080">
    <property type="entry name" value="TrkA_C"/>
    <property type="match status" value="1"/>
</dbReference>
<dbReference type="PROSITE" id="PS51202">
    <property type="entry name" value="RCK_C"/>
    <property type="match status" value="1"/>
</dbReference>
<dbReference type="InterPro" id="IPR036721">
    <property type="entry name" value="RCK_C_sf"/>
</dbReference>
<evidence type="ECO:0000313" key="3">
    <source>
        <dbReference type="Proteomes" id="UP001519887"/>
    </source>
</evidence>
<dbReference type="PIRSF" id="PIRSF005028">
    <property type="entry name" value="KhtT"/>
    <property type="match status" value="1"/>
</dbReference>
<dbReference type="InterPro" id="IPR058776">
    <property type="entry name" value="KhtT-like_N"/>
</dbReference>
<comment type="caution">
    <text evidence="2">The sequence shown here is derived from an EMBL/GenBank/DDBJ whole genome shotgun (WGS) entry which is preliminary data.</text>
</comment>
<dbReference type="Pfam" id="PF25991">
    <property type="entry name" value="KhtT_N"/>
    <property type="match status" value="1"/>
</dbReference>